<dbReference type="CDD" id="cd13962">
    <property type="entry name" value="PT_UbiA_UBIAD1"/>
    <property type="match status" value="1"/>
</dbReference>
<evidence type="ECO:0000256" key="2">
    <source>
        <dbReference type="ARBA" id="ARBA00004863"/>
    </source>
</evidence>
<evidence type="ECO:0000256" key="3">
    <source>
        <dbReference type="ARBA" id="ARBA00022428"/>
    </source>
</evidence>
<feature type="transmembrane region" description="Helical" evidence="8">
    <location>
        <begin position="122"/>
        <end position="139"/>
    </location>
</feature>
<dbReference type="Proteomes" id="UP000001882">
    <property type="component" value="Chromosome"/>
</dbReference>
<dbReference type="InterPro" id="IPR044878">
    <property type="entry name" value="UbiA_sf"/>
</dbReference>
<evidence type="ECO:0000256" key="1">
    <source>
        <dbReference type="ARBA" id="ARBA00004651"/>
    </source>
</evidence>
<feature type="transmembrane region" description="Helical" evidence="8">
    <location>
        <begin position="96"/>
        <end position="116"/>
    </location>
</feature>
<sequence>MNIQAWLKEFRVLFLIFVALPVVMGSAVAYAYVPESFSLLYGVLAVVAMMALHAGTVIVNDYFDFKSGTDVLNKERTPYSGGSGLLPEGKLSPMSVLIAGLLSFGLSAVLGIFIVITRSPAVLAVGFIGAVIGFFYTAPPFKLAYRGLGETARLIATPLMVLGAFVVQVPLSPANFNDFLVPLAVVFVSSLPVAFLNTAAMYIFQFPDYEADSAVGKKNLVVRLGRKNAVYVFILLSALAYLAFFAGILSGMLPYFAAIAFVALPLSAFACQGLLKYFDRPRSLVPYMKSASDSYILATIVLTVAFVL</sequence>
<dbReference type="OrthoDB" id="26687at2157"/>
<feature type="transmembrane region" description="Helical" evidence="8">
    <location>
        <begin position="287"/>
        <end position="307"/>
    </location>
</feature>
<evidence type="ECO:0000313" key="9">
    <source>
        <dbReference type="EMBL" id="BAI62502.1"/>
    </source>
</evidence>
<keyword evidence="10" id="KW-1185">Reference proteome</keyword>
<feature type="transmembrane region" description="Helical" evidence="8">
    <location>
        <begin position="228"/>
        <end position="249"/>
    </location>
</feature>
<dbReference type="PANTHER" id="PTHR13929">
    <property type="entry name" value="1,4-DIHYDROXY-2-NAPHTHOATE OCTAPRENYLTRANSFERASE"/>
    <property type="match status" value="1"/>
</dbReference>
<comment type="subcellular location">
    <subcellularLocation>
        <location evidence="1">Cell membrane</location>
        <topology evidence="1">Multi-pass membrane protein</topology>
    </subcellularLocation>
</comment>
<dbReference type="GO" id="GO:0005886">
    <property type="term" value="C:plasma membrane"/>
    <property type="evidence" value="ECO:0007669"/>
    <property type="project" value="UniProtKB-SubCell"/>
</dbReference>
<dbReference type="GeneID" id="8682210"/>
<dbReference type="AlphaFoldDB" id="D1Z1D0"/>
<dbReference type="KEGG" id="mpd:MCP_2430"/>
<keyword evidence="7 8" id="KW-0472">Membrane</keyword>
<keyword evidence="3" id="KW-0474">Menaquinone biosynthesis</keyword>
<reference evidence="10" key="3">
    <citation type="journal article" date="2011" name="PLoS ONE">
        <title>Genome sequence of a mesophilic hydrogenotrophic methanogen Methanocella paludicola, the first cultivated representative of the order Methanocellales.</title>
        <authorList>
            <person name="Sakai S."/>
            <person name="Takaki Y."/>
            <person name="Shimamura S."/>
            <person name="Sekine M."/>
            <person name="Tajima T."/>
            <person name="Kosugi H."/>
            <person name="Ichikawa N."/>
            <person name="Tasumi E."/>
            <person name="Hiraki A.T."/>
            <person name="Shimizu A."/>
            <person name="Kato Y."/>
            <person name="Nishiko R."/>
            <person name="Mori K."/>
            <person name="Fujita N."/>
            <person name="Imachi H."/>
            <person name="Takai K."/>
        </authorList>
    </citation>
    <scope>NUCLEOTIDE SEQUENCE [LARGE SCALE GENOMIC DNA]</scope>
    <source>
        <strain evidence="10">DSM 17711 / JCM 13418 / NBRC 101707 / SANAE</strain>
    </source>
</reference>
<dbReference type="GO" id="GO:0042371">
    <property type="term" value="P:vitamin K biosynthetic process"/>
    <property type="evidence" value="ECO:0007669"/>
    <property type="project" value="TreeGrafter"/>
</dbReference>
<dbReference type="Pfam" id="PF01040">
    <property type="entry name" value="UbiA"/>
    <property type="match status" value="1"/>
</dbReference>
<reference evidence="9 10" key="1">
    <citation type="journal article" date="2007" name="Appl. Environ. Microbiol.">
        <title>Isolation of key methanogens for global methane emission from rice paddy fields: a novel isolate affiliated with the clone cluster rice cluster I.</title>
        <authorList>
            <person name="Sakai S."/>
            <person name="Imachi H."/>
            <person name="Sekiguchi Y."/>
            <person name="Ohashi A."/>
            <person name="Harada H."/>
            <person name="Kamagata Y."/>
        </authorList>
    </citation>
    <scope>NUCLEOTIDE SEQUENCE [LARGE SCALE GENOMIC DNA]</scope>
    <source>
        <strain evidence="10">DSM 17711 / JCM 13418 / NBRC 101707 / SANAE</strain>
    </source>
</reference>
<protein>
    <submittedName>
        <fullName evidence="9">UbiA prenyltransferase family protein</fullName>
    </submittedName>
</protein>
<keyword evidence="6 8" id="KW-1133">Transmembrane helix</keyword>
<evidence type="ECO:0000256" key="7">
    <source>
        <dbReference type="ARBA" id="ARBA00023136"/>
    </source>
</evidence>
<dbReference type="EMBL" id="AP011532">
    <property type="protein sequence ID" value="BAI62502.1"/>
    <property type="molecule type" value="Genomic_DNA"/>
</dbReference>
<dbReference type="InterPro" id="IPR000537">
    <property type="entry name" value="UbiA_prenyltransferase"/>
</dbReference>
<feature type="transmembrane region" description="Helical" evidence="8">
    <location>
        <begin position="183"/>
        <end position="207"/>
    </location>
</feature>
<name>D1Z1D0_METPS</name>
<reference evidence="9 10" key="2">
    <citation type="journal article" date="2008" name="Int. J. Syst. Evol. Microbiol.">
        <title>Methanocella paludicola gen. nov., sp. nov., a methane-producing archaeon, the first isolate of the lineage 'Rice Cluster I', and proposal of the new archaeal order Methanocellales ord. nov.</title>
        <authorList>
            <person name="Sakai S."/>
            <person name="Imachi H."/>
            <person name="Hanada S."/>
            <person name="Ohashi A."/>
            <person name="Harada H."/>
            <person name="Kamagata Y."/>
        </authorList>
    </citation>
    <scope>NUCLEOTIDE SEQUENCE [LARGE SCALE GENOMIC DNA]</scope>
    <source>
        <strain evidence="10">DSM 17711 / JCM 13418 / NBRC 101707 / SANAE</strain>
    </source>
</reference>
<dbReference type="RefSeq" id="WP_012901176.1">
    <property type="nucleotide sequence ID" value="NC_013665.1"/>
</dbReference>
<evidence type="ECO:0000256" key="4">
    <source>
        <dbReference type="ARBA" id="ARBA00022679"/>
    </source>
</evidence>
<keyword evidence="5 8" id="KW-0812">Transmembrane</keyword>
<comment type="pathway">
    <text evidence="2">Quinol/quinone metabolism; menaquinone biosynthesis.</text>
</comment>
<feature type="transmembrane region" description="Helical" evidence="8">
    <location>
        <begin position="12"/>
        <end position="33"/>
    </location>
</feature>
<dbReference type="eggNOG" id="arCOG00480">
    <property type="taxonomic scope" value="Archaea"/>
</dbReference>
<dbReference type="InParanoid" id="D1Z1D0"/>
<dbReference type="UniPathway" id="UPA00079"/>
<feature type="transmembrane region" description="Helical" evidence="8">
    <location>
        <begin position="151"/>
        <end position="171"/>
    </location>
</feature>
<evidence type="ECO:0000313" key="10">
    <source>
        <dbReference type="Proteomes" id="UP000001882"/>
    </source>
</evidence>
<dbReference type="InterPro" id="IPR026046">
    <property type="entry name" value="UBIAD1"/>
</dbReference>
<dbReference type="PANTHER" id="PTHR13929:SF0">
    <property type="entry name" value="UBIA PRENYLTRANSFERASE DOMAIN-CONTAINING PROTEIN 1"/>
    <property type="match status" value="1"/>
</dbReference>
<feature type="transmembrane region" description="Helical" evidence="8">
    <location>
        <begin position="39"/>
        <end position="59"/>
    </location>
</feature>
<dbReference type="GO" id="GO:0004659">
    <property type="term" value="F:prenyltransferase activity"/>
    <property type="evidence" value="ECO:0007669"/>
    <property type="project" value="InterPro"/>
</dbReference>
<organism evidence="9 10">
    <name type="scientific">Methanocella paludicola (strain DSM 17711 / JCM 13418 / NBRC 101707 / SANAE)</name>
    <dbReference type="NCBI Taxonomy" id="304371"/>
    <lineage>
        <taxon>Archaea</taxon>
        <taxon>Methanobacteriati</taxon>
        <taxon>Methanobacteriota</taxon>
        <taxon>Stenosarchaea group</taxon>
        <taxon>Methanomicrobia</taxon>
        <taxon>Methanocellales</taxon>
        <taxon>Methanocellaceae</taxon>
        <taxon>Methanocella</taxon>
    </lineage>
</organism>
<feature type="transmembrane region" description="Helical" evidence="8">
    <location>
        <begin position="255"/>
        <end position="275"/>
    </location>
</feature>
<gene>
    <name evidence="9" type="ordered locus">MCP_2430</name>
</gene>
<dbReference type="Gene3D" id="1.10.357.140">
    <property type="entry name" value="UbiA prenyltransferase"/>
    <property type="match status" value="1"/>
</dbReference>
<proteinExistence type="predicted"/>
<keyword evidence="4" id="KW-0808">Transferase</keyword>
<dbReference type="PIRSF" id="PIRSF005355">
    <property type="entry name" value="UBIAD1"/>
    <property type="match status" value="1"/>
</dbReference>
<evidence type="ECO:0000256" key="8">
    <source>
        <dbReference type="SAM" id="Phobius"/>
    </source>
</evidence>
<dbReference type="STRING" id="304371.MCP_2430"/>
<accession>D1Z1D0</accession>
<evidence type="ECO:0000256" key="6">
    <source>
        <dbReference type="ARBA" id="ARBA00022989"/>
    </source>
</evidence>
<evidence type="ECO:0000256" key="5">
    <source>
        <dbReference type="ARBA" id="ARBA00022692"/>
    </source>
</evidence>
<dbReference type="GO" id="GO:0009234">
    <property type="term" value="P:menaquinone biosynthetic process"/>
    <property type="evidence" value="ECO:0007669"/>
    <property type="project" value="UniProtKB-UniPathway"/>
</dbReference>